<organism evidence="2 3">
    <name type="scientific">Cucurbitaria berberidis CBS 394.84</name>
    <dbReference type="NCBI Taxonomy" id="1168544"/>
    <lineage>
        <taxon>Eukaryota</taxon>
        <taxon>Fungi</taxon>
        <taxon>Dikarya</taxon>
        <taxon>Ascomycota</taxon>
        <taxon>Pezizomycotina</taxon>
        <taxon>Dothideomycetes</taxon>
        <taxon>Pleosporomycetidae</taxon>
        <taxon>Pleosporales</taxon>
        <taxon>Pleosporineae</taxon>
        <taxon>Cucurbitariaceae</taxon>
        <taxon>Cucurbitaria</taxon>
    </lineage>
</organism>
<name>A0A9P4GHZ3_9PLEO</name>
<dbReference type="InterPro" id="IPR003131">
    <property type="entry name" value="T1-type_BTB"/>
</dbReference>
<feature type="domain" description="Potassium channel tetramerisation-type BTB" evidence="1">
    <location>
        <begin position="46"/>
        <end position="137"/>
    </location>
</feature>
<dbReference type="Pfam" id="PF02214">
    <property type="entry name" value="BTB_2"/>
    <property type="match status" value="1"/>
</dbReference>
<dbReference type="OrthoDB" id="2414723at2759"/>
<dbReference type="PANTHER" id="PTHR11145">
    <property type="entry name" value="BTB/POZ DOMAIN-CONTAINING ADAPTER FOR CUL3-MEDIATED RHOA DEGRADATION PROTEIN FAMILY MEMBER"/>
    <property type="match status" value="1"/>
</dbReference>
<evidence type="ECO:0000259" key="1">
    <source>
        <dbReference type="Pfam" id="PF02214"/>
    </source>
</evidence>
<dbReference type="InterPro" id="IPR045068">
    <property type="entry name" value="BACURD1-3"/>
</dbReference>
<accession>A0A9P4GHZ3</accession>
<proteinExistence type="predicted"/>
<dbReference type="GO" id="GO:0051260">
    <property type="term" value="P:protein homooligomerization"/>
    <property type="evidence" value="ECO:0007669"/>
    <property type="project" value="InterPro"/>
</dbReference>
<dbReference type="EMBL" id="ML976616">
    <property type="protein sequence ID" value="KAF1846513.1"/>
    <property type="molecule type" value="Genomic_DNA"/>
</dbReference>
<reference evidence="2" key="1">
    <citation type="submission" date="2020-01" db="EMBL/GenBank/DDBJ databases">
        <authorList>
            <consortium name="DOE Joint Genome Institute"/>
            <person name="Haridas S."/>
            <person name="Albert R."/>
            <person name="Binder M."/>
            <person name="Bloem J."/>
            <person name="Labutti K."/>
            <person name="Salamov A."/>
            <person name="Andreopoulos B."/>
            <person name="Baker S.E."/>
            <person name="Barry K."/>
            <person name="Bills G."/>
            <person name="Bluhm B.H."/>
            <person name="Cannon C."/>
            <person name="Castanera R."/>
            <person name="Culley D.E."/>
            <person name="Daum C."/>
            <person name="Ezra D."/>
            <person name="Gonzalez J.B."/>
            <person name="Henrissat B."/>
            <person name="Kuo A."/>
            <person name="Liang C."/>
            <person name="Lipzen A."/>
            <person name="Lutzoni F."/>
            <person name="Magnuson J."/>
            <person name="Mondo S."/>
            <person name="Nolan M."/>
            <person name="Ohm R."/>
            <person name="Pangilinan J."/>
            <person name="Park H.-J."/>
            <person name="Ramirez L."/>
            <person name="Alfaro M."/>
            <person name="Sun H."/>
            <person name="Tritt A."/>
            <person name="Yoshinaga Y."/>
            <person name="Zwiers L.-H."/>
            <person name="Turgeon B.G."/>
            <person name="Goodwin S.B."/>
            <person name="Spatafora J.W."/>
            <person name="Crous P.W."/>
            <person name="Grigoriev I.V."/>
        </authorList>
    </citation>
    <scope>NUCLEOTIDE SEQUENCE</scope>
    <source>
        <strain evidence="2">CBS 394.84</strain>
    </source>
</reference>
<comment type="caution">
    <text evidence="2">The sequence shown here is derived from an EMBL/GenBank/DDBJ whole genome shotgun (WGS) entry which is preliminary data.</text>
</comment>
<dbReference type="PANTHER" id="PTHR11145:SF8">
    <property type="entry name" value="RE57120P"/>
    <property type="match status" value="1"/>
</dbReference>
<dbReference type="InterPro" id="IPR011333">
    <property type="entry name" value="SKP1/BTB/POZ_sf"/>
</dbReference>
<dbReference type="Proteomes" id="UP000800039">
    <property type="component" value="Unassembled WGS sequence"/>
</dbReference>
<keyword evidence="3" id="KW-1185">Reference proteome</keyword>
<sequence>MSRESGLGFDDNHLKSCGTLPLPQPIVNDHPAGSSSTNTTYPKVLTLDVGGRKFKVSRDVLLEAGLFRFQFSDSFTWLPEPDGSYFLDADPELFEHLVRFMRRPPVFPLFYDKASGFDYDLYNRLAVEAEYFQLDALHEWIKAKTYACAVTVRSSAPIMCDFSDMPSTQLPANKCNDMHFVPRVRKMYLCPRGILVHRGSPGRCGAACVRARGDGEFLYEDEAYWEVVYVQKEIVFDETVCRAK</sequence>
<gene>
    <name evidence="2" type="ORF">K460DRAFT_377721</name>
</gene>
<dbReference type="SUPFAM" id="SSF54695">
    <property type="entry name" value="POZ domain"/>
    <property type="match status" value="1"/>
</dbReference>
<dbReference type="AlphaFoldDB" id="A0A9P4GHZ3"/>
<evidence type="ECO:0000313" key="2">
    <source>
        <dbReference type="EMBL" id="KAF1846513.1"/>
    </source>
</evidence>
<dbReference type="RefSeq" id="XP_040789076.1">
    <property type="nucleotide sequence ID" value="XM_040935003.1"/>
</dbReference>
<protein>
    <recommendedName>
        <fullName evidence="1">Potassium channel tetramerisation-type BTB domain-containing protein</fullName>
    </recommendedName>
</protein>
<evidence type="ECO:0000313" key="3">
    <source>
        <dbReference type="Proteomes" id="UP000800039"/>
    </source>
</evidence>
<dbReference type="Gene3D" id="3.30.710.10">
    <property type="entry name" value="Potassium Channel Kv1.1, Chain A"/>
    <property type="match status" value="1"/>
</dbReference>
<dbReference type="GeneID" id="63852254"/>